<dbReference type="RefSeq" id="WP_012384718.1">
    <property type="nucleotide sequence ID" value="NC_010581.1"/>
</dbReference>
<dbReference type="Pfam" id="PF01145">
    <property type="entry name" value="Band_7"/>
    <property type="match status" value="1"/>
</dbReference>
<dbReference type="OrthoDB" id="9812991at2"/>
<dbReference type="PANTHER" id="PTHR42911:SF1">
    <property type="entry name" value="MODULATOR OF FTSH PROTEASE HFLC"/>
    <property type="match status" value="1"/>
</dbReference>
<keyword evidence="5" id="KW-0472">Membrane</keyword>
<accession>B2ICT7</accession>
<dbReference type="NCBIfam" id="TIGR01932">
    <property type="entry name" value="hflC"/>
    <property type="match status" value="1"/>
</dbReference>
<comment type="function">
    <text evidence="6">HflC and HflK could regulate a protease.</text>
</comment>
<dbReference type="PIRSF" id="PIRSF005651">
    <property type="entry name" value="HflC"/>
    <property type="match status" value="1"/>
</dbReference>
<organism evidence="8 9">
    <name type="scientific">Beijerinckia indica subsp. indica (strain ATCC 9039 / DSM 1715 / NCIMB 8712)</name>
    <dbReference type="NCBI Taxonomy" id="395963"/>
    <lineage>
        <taxon>Bacteria</taxon>
        <taxon>Pseudomonadati</taxon>
        <taxon>Pseudomonadota</taxon>
        <taxon>Alphaproteobacteria</taxon>
        <taxon>Hyphomicrobiales</taxon>
        <taxon>Beijerinckiaceae</taxon>
        <taxon>Beijerinckia</taxon>
    </lineage>
</organism>
<protein>
    <recommendedName>
        <fullName evidence="6">Protein HflC</fullName>
    </recommendedName>
</protein>
<evidence type="ECO:0000313" key="8">
    <source>
        <dbReference type="EMBL" id="ACB95361.1"/>
    </source>
</evidence>
<dbReference type="GO" id="GO:0016020">
    <property type="term" value="C:membrane"/>
    <property type="evidence" value="ECO:0007669"/>
    <property type="project" value="UniProtKB-SubCell"/>
</dbReference>
<dbReference type="InterPro" id="IPR001107">
    <property type="entry name" value="Band_7"/>
</dbReference>
<dbReference type="InterPro" id="IPR036013">
    <property type="entry name" value="Band_7/SPFH_dom_sf"/>
</dbReference>
<dbReference type="KEGG" id="bid:Bind_1731"/>
<evidence type="ECO:0000256" key="1">
    <source>
        <dbReference type="ARBA" id="ARBA00004167"/>
    </source>
</evidence>
<sequence length="295" mass="33237">MKYPSGLALSLVLLVLVLLGGGTFFIVQQTQQALVLRFGEPLPGRGLVTKPGLYFKLPSIETAVFLDNRILDVETAKQEVLASDNTRIEVDAFLRYRIIDPLRFYQSVGSVERAANQLGYILNSAVRRVLGEANLTQIVRDERAQLMVKIRDQVNREADRLGVTVVDVRIRRADLPRQISEKVFNRMQTERAREAAEYRAQGSEQAQMITAKANRDVTIIQAEARRQGEQIRGEGDAQRARIFAEAFGRDQDFFAFYRSMQAYETSLKPDSTKLVIDPGSEFFRFLGSSSGRAAQ</sequence>
<dbReference type="EMBL" id="CP001016">
    <property type="protein sequence ID" value="ACB95361.1"/>
    <property type="molecule type" value="Genomic_DNA"/>
</dbReference>
<gene>
    <name evidence="8" type="ordered locus">Bind_1731</name>
</gene>
<evidence type="ECO:0000256" key="6">
    <source>
        <dbReference type="PIRNR" id="PIRNR005651"/>
    </source>
</evidence>
<evidence type="ECO:0000256" key="4">
    <source>
        <dbReference type="ARBA" id="ARBA00022989"/>
    </source>
</evidence>
<dbReference type="Proteomes" id="UP000001695">
    <property type="component" value="Chromosome"/>
</dbReference>
<dbReference type="PANTHER" id="PTHR42911">
    <property type="entry name" value="MODULATOR OF FTSH PROTEASE HFLC"/>
    <property type="match status" value="1"/>
</dbReference>
<dbReference type="STRING" id="395963.Bind_1731"/>
<keyword evidence="3" id="KW-0812">Transmembrane</keyword>
<evidence type="ECO:0000256" key="3">
    <source>
        <dbReference type="ARBA" id="ARBA00022692"/>
    </source>
</evidence>
<dbReference type="SUPFAM" id="SSF117892">
    <property type="entry name" value="Band 7/SPFH domain"/>
    <property type="match status" value="1"/>
</dbReference>
<dbReference type="InterPro" id="IPR010200">
    <property type="entry name" value="HflC"/>
</dbReference>
<dbReference type="MEROPS" id="I87.001"/>
<keyword evidence="4" id="KW-1133">Transmembrane helix</keyword>
<evidence type="ECO:0000256" key="2">
    <source>
        <dbReference type="ARBA" id="ARBA00007862"/>
    </source>
</evidence>
<dbReference type="SMART" id="SM00244">
    <property type="entry name" value="PHB"/>
    <property type="match status" value="1"/>
</dbReference>
<dbReference type="eggNOG" id="COG0330">
    <property type="taxonomic scope" value="Bacteria"/>
</dbReference>
<evidence type="ECO:0000259" key="7">
    <source>
        <dbReference type="SMART" id="SM00244"/>
    </source>
</evidence>
<dbReference type="AlphaFoldDB" id="B2ICT7"/>
<dbReference type="Gene3D" id="3.30.479.30">
    <property type="entry name" value="Band 7 domain"/>
    <property type="match status" value="1"/>
</dbReference>
<name>B2ICT7_BEII9</name>
<evidence type="ECO:0000313" key="9">
    <source>
        <dbReference type="Proteomes" id="UP000001695"/>
    </source>
</evidence>
<keyword evidence="9" id="KW-1185">Reference proteome</keyword>
<dbReference type="CDD" id="cd03405">
    <property type="entry name" value="SPFH_HflC"/>
    <property type="match status" value="1"/>
</dbReference>
<comment type="similarity">
    <text evidence="2 6">Belongs to the band 7/mec-2 family. HflC subfamily.</text>
</comment>
<reference evidence="9" key="1">
    <citation type="submission" date="2008-03" db="EMBL/GenBank/DDBJ databases">
        <title>Complete sequence of chromosome of Beijerinckia indica subsp. indica ATCC 9039.</title>
        <authorList>
            <consortium name="US DOE Joint Genome Institute"/>
            <person name="Copeland A."/>
            <person name="Lucas S."/>
            <person name="Lapidus A."/>
            <person name="Glavina del Rio T."/>
            <person name="Dalin E."/>
            <person name="Tice H."/>
            <person name="Bruce D."/>
            <person name="Goodwin L."/>
            <person name="Pitluck S."/>
            <person name="LaButti K."/>
            <person name="Schmutz J."/>
            <person name="Larimer F."/>
            <person name="Land M."/>
            <person name="Hauser L."/>
            <person name="Kyrpides N."/>
            <person name="Mikhailova N."/>
            <person name="Dunfield P.F."/>
            <person name="Dedysh S.N."/>
            <person name="Liesack W."/>
            <person name="Saw J.H."/>
            <person name="Alam M."/>
            <person name="Chen Y."/>
            <person name="Murrell J.C."/>
            <person name="Richardson P."/>
        </authorList>
    </citation>
    <scope>NUCLEOTIDE SEQUENCE [LARGE SCALE GENOMIC DNA]</scope>
    <source>
        <strain evidence="9">ATCC 9039 / DSM 1715 / NCIMB 8712</strain>
    </source>
</reference>
<comment type="subcellular location">
    <subcellularLocation>
        <location evidence="1">Membrane</location>
        <topology evidence="1">Single-pass membrane protein</topology>
    </subcellularLocation>
</comment>
<evidence type="ECO:0000256" key="5">
    <source>
        <dbReference type="ARBA" id="ARBA00023136"/>
    </source>
</evidence>
<feature type="domain" description="Band 7" evidence="7">
    <location>
        <begin position="22"/>
        <end position="187"/>
    </location>
</feature>
<reference evidence="8 9" key="2">
    <citation type="journal article" date="2010" name="J. Bacteriol.">
        <title>Complete genome sequence of Beijerinckia indica subsp. indica.</title>
        <authorList>
            <person name="Tamas I."/>
            <person name="Dedysh S.N."/>
            <person name="Liesack W."/>
            <person name="Stott M.B."/>
            <person name="Alam M."/>
            <person name="Murrell J.C."/>
            <person name="Dunfield P.F."/>
        </authorList>
    </citation>
    <scope>NUCLEOTIDE SEQUENCE [LARGE SCALE GENOMIC DNA]</scope>
    <source>
        <strain evidence="9">ATCC 9039 / DSM 1715 / NCIMB 8712</strain>
    </source>
</reference>
<dbReference type="HOGENOM" id="CLU_059167_1_0_5"/>
<proteinExistence type="inferred from homology"/>